<accession>A0A8X7S670</accession>
<organism evidence="3 4">
    <name type="scientific">Brassica carinata</name>
    <name type="common">Ethiopian mustard</name>
    <name type="synonym">Abyssinian cabbage</name>
    <dbReference type="NCBI Taxonomy" id="52824"/>
    <lineage>
        <taxon>Eukaryota</taxon>
        <taxon>Viridiplantae</taxon>
        <taxon>Streptophyta</taxon>
        <taxon>Embryophyta</taxon>
        <taxon>Tracheophyta</taxon>
        <taxon>Spermatophyta</taxon>
        <taxon>Magnoliopsida</taxon>
        <taxon>eudicotyledons</taxon>
        <taxon>Gunneridae</taxon>
        <taxon>Pentapetalae</taxon>
        <taxon>rosids</taxon>
        <taxon>malvids</taxon>
        <taxon>Brassicales</taxon>
        <taxon>Brassicaceae</taxon>
        <taxon>Brassiceae</taxon>
        <taxon>Brassica</taxon>
    </lineage>
</organism>
<keyword evidence="1" id="KW-0677">Repeat</keyword>
<feature type="repeat" description="PPR" evidence="2">
    <location>
        <begin position="177"/>
        <end position="211"/>
    </location>
</feature>
<feature type="repeat" description="PPR" evidence="2">
    <location>
        <begin position="76"/>
        <end position="110"/>
    </location>
</feature>
<comment type="caution">
    <text evidence="3">The sequence shown here is derived from an EMBL/GenBank/DDBJ whole genome shotgun (WGS) entry which is preliminary data.</text>
</comment>
<dbReference type="InterPro" id="IPR046848">
    <property type="entry name" value="E_motif"/>
</dbReference>
<dbReference type="GO" id="GO:0003723">
    <property type="term" value="F:RNA binding"/>
    <property type="evidence" value="ECO:0007669"/>
    <property type="project" value="InterPro"/>
</dbReference>
<feature type="repeat" description="PPR" evidence="2">
    <location>
        <begin position="314"/>
        <end position="348"/>
    </location>
</feature>
<keyword evidence="4" id="KW-1185">Reference proteome</keyword>
<evidence type="ECO:0000256" key="1">
    <source>
        <dbReference type="ARBA" id="ARBA00022737"/>
    </source>
</evidence>
<dbReference type="AlphaFoldDB" id="A0A8X7S670"/>
<dbReference type="InterPro" id="IPR011990">
    <property type="entry name" value="TPR-like_helical_dom_sf"/>
</dbReference>
<dbReference type="OrthoDB" id="185373at2759"/>
<evidence type="ECO:0008006" key="5">
    <source>
        <dbReference type="Google" id="ProtNLM"/>
    </source>
</evidence>
<protein>
    <recommendedName>
        <fullName evidence="5">Pentatricopeptide repeat-containing protein</fullName>
    </recommendedName>
</protein>
<reference evidence="3 4" key="1">
    <citation type="submission" date="2020-02" db="EMBL/GenBank/DDBJ databases">
        <authorList>
            <person name="Ma Q."/>
            <person name="Huang Y."/>
            <person name="Song X."/>
            <person name="Pei D."/>
        </authorList>
    </citation>
    <scope>NUCLEOTIDE SEQUENCE [LARGE SCALE GENOMIC DNA]</scope>
    <source>
        <strain evidence="3">Sxm20200214</strain>
        <tissue evidence="3">Leaf</tissue>
    </source>
</reference>
<gene>
    <name evidence="3" type="ORF">Bca52824_036905</name>
</gene>
<dbReference type="Proteomes" id="UP000886595">
    <property type="component" value="Unassembled WGS sequence"/>
</dbReference>
<dbReference type="Pfam" id="PF20431">
    <property type="entry name" value="E_motif"/>
    <property type="match status" value="1"/>
</dbReference>
<dbReference type="GO" id="GO:0009451">
    <property type="term" value="P:RNA modification"/>
    <property type="evidence" value="ECO:0007669"/>
    <property type="project" value="InterPro"/>
</dbReference>
<dbReference type="Pfam" id="PF01535">
    <property type="entry name" value="PPR"/>
    <property type="match status" value="4"/>
</dbReference>
<evidence type="ECO:0000256" key="2">
    <source>
        <dbReference type="PROSITE-ProRule" id="PRU00708"/>
    </source>
</evidence>
<dbReference type="Gene3D" id="1.25.40.10">
    <property type="entry name" value="Tetratricopeptide repeat domain"/>
    <property type="match status" value="3"/>
</dbReference>
<evidence type="ECO:0000313" key="4">
    <source>
        <dbReference type="Proteomes" id="UP000886595"/>
    </source>
</evidence>
<dbReference type="InterPro" id="IPR002885">
    <property type="entry name" value="PPR_rpt"/>
</dbReference>
<dbReference type="InterPro" id="IPR046960">
    <property type="entry name" value="PPR_At4g14850-like_plant"/>
</dbReference>
<sequence>MIRKQTNDRTATRRRPKLWQNCTSLRSLKQVHAFTVVNGLMSDLSVVGELIYSASLSVPGALTYAHKLFDVIPKLDVSICNHVLRGSAQSMKPAKTVSLYKEMEKRGVRPDRYTFTFALKACSRLEWISNGFAFHGKVMRHGFASNEYVKNALILFHANCGDLGIASELFDDSARAHKVAWSSLTSGYAKRGKIDEAIRLFDEMPEKDQVAWNVMITGCLKCREMDRARELFDKFKEKDVVTWNAMISGYVSCGCPKEALSIFKEMRDAGEHPDVVTVLSLLSACADLGDSETGKRIHLYILETASVSSSMYIGTPVWNALIDMYAKCGSIDSAIQVFREMKERDLSSWNTLIVGLALHHAEGSIETFEEMQRLKVWPNEVTFIGVILACSHSGRVDEGRQYFRLMKDTYKIEPNIKHYGCMVDMLGRAGLLEEAFMFVESMEIEPNAIVWRTLLGACRIYGNVELGKYANEKLLSMRKGESGDYMLLSNIYASTGEWERVQKVRKMFDDTGVKKPSGYSLIEEEDDKKLMMRYLLHHKSKALSLLSSSIMLIS</sequence>
<dbReference type="SUPFAM" id="SSF48452">
    <property type="entry name" value="TPR-like"/>
    <property type="match status" value="1"/>
</dbReference>
<dbReference type="FunFam" id="1.25.40.10:FF:000941">
    <property type="entry name" value="Pentatricopeptide repeat-containing protein At5g15300"/>
    <property type="match status" value="1"/>
</dbReference>
<name>A0A8X7S670_BRACI</name>
<proteinExistence type="predicted"/>
<dbReference type="NCBIfam" id="TIGR00756">
    <property type="entry name" value="PPR"/>
    <property type="match status" value="6"/>
</dbReference>
<dbReference type="PANTHER" id="PTHR47926">
    <property type="entry name" value="PENTATRICOPEPTIDE REPEAT-CONTAINING PROTEIN"/>
    <property type="match status" value="1"/>
</dbReference>
<dbReference type="PROSITE" id="PS51375">
    <property type="entry name" value="PPR"/>
    <property type="match status" value="4"/>
</dbReference>
<feature type="repeat" description="PPR" evidence="2">
    <location>
        <begin position="239"/>
        <end position="273"/>
    </location>
</feature>
<evidence type="ECO:0000313" key="3">
    <source>
        <dbReference type="EMBL" id="KAG2300433.1"/>
    </source>
</evidence>
<dbReference type="EMBL" id="JAAMPC010000008">
    <property type="protein sequence ID" value="KAG2300433.1"/>
    <property type="molecule type" value="Genomic_DNA"/>
</dbReference>
<dbReference type="PANTHER" id="PTHR47926:SF391">
    <property type="entry name" value="TETRATRICOPEPTIDE-LIKE HELICAL DOMAIN SUPERFAMILY"/>
    <property type="match status" value="1"/>
</dbReference>
<dbReference type="FunFam" id="1.25.40.10:FF:000090">
    <property type="entry name" value="Pentatricopeptide repeat-containing protein, chloroplastic"/>
    <property type="match status" value="1"/>
</dbReference>
<dbReference type="Pfam" id="PF13041">
    <property type="entry name" value="PPR_2"/>
    <property type="match status" value="2"/>
</dbReference>